<name>A0AA35X5W8_GEOBA</name>
<dbReference type="Proteomes" id="UP001174909">
    <property type="component" value="Unassembled WGS sequence"/>
</dbReference>
<evidence type="ECO:0000313" key="2">
    <source>
        <dbReference type="Proteomes" id="UP001174909"/>
    </source>
</evidence>
<sequence length="92" mass="9969">MRTISRLSLYQPEVLLSISASSSKFALTPSINQISNIIFAMQDRHASYTVRFNVVGLYLTTLNGYKCGLIVGLMLVMLLAQVGNVACTGSPV</sequence>
<protein>
    <submittedName>
        <fullName evidence="1">Uncharacterized protein</fullName>
    </submittedName>
</protein>
<feature type="non-terminal residue" evidence="1">
    <location>
        <position position="92"/>
    </location>
</feature>
<accession>A0AA35X5W8</accession>
<dbReference type="AlphaFoldDB" id="A0AA35X5W8"/>
<gene>
    <name evidence="1" type="ORF">GBAR_LOCUS21693</name>
</gene>
<dbReference type="EMBL" id="CASHTH010003020">
    <property type="protein sequence ID" value="CAI8038967.1"/>
    <property type="molecule type" value="Genomic_DNA"/>
</dbReference>
<organism evidence="1 2">
    <name type="scientific">Geodia barretti</name>
    <name type="common">Barrett's horny sponge</name>
    <dbReference type="NCBI Taxonomy" id="519541"/>
    <lineage>
        <taxon>Eukaryota</taxon>
        <taxon>Metazoa</taxon>
        <taxon>Porifera</taxon>
        <taxon>Demospongiae</taxon>
        <taxon>Heteroscleromorpha</taxon>
        <taxon>Tetractinellida</taxon>
        <taxon>Astrophorina</taxon>
        <taxon>Geodiidae</taxon>
        <taxon>Geodia</taxon>
    </lineage>
</organism>
<keyword evidence="2" id="KW-1185">Reference proteome</keyword>
<proteinExistence type="predicted"/>
<reference evidence="1" key="1">
    <citation type="submission" date="2023-03" db="EMBL/GenBank/DDBJ databases">
        <authorList>
            <person name="Steffen K."/>
            <person name="Cardenas P."/>
        </authorList>
    </citation>
    <scope>NUCLEOTIDE SEQUENCE</scope>
</reference>
<comment type="caution">
    <text evidence="1">The sequence shown here is derived from an EMBL/GenBank/DDBJ whole genome shotgun (WGS) entry which is preliminary data.</text>
</comment>
<evidence type="ECO:0000313" key="1">
    <source>
        <dbReference type="EMBL" id="CAI8038967.1"/>
    </source>
</evidence>